<sequence length="139" mass="15868">MWCSCLGMLYVSTKSRLWMSRASYASMNWTFQHKGGTFNASKLAEKGGRRGSCKYCTMWCSCLGMLYVSTKSRLWMSYASMNWTSQHQGGTFNASKRSEYTLLVVVHCFPVASFCVWAISKSMFLKYRGYVWKTAAGQD</sequence>
<evidence type="ECO:0000256" key="1">
    <source>
        <dbReference type="SAM" id="Phobius"/>
    </source>
</evidence>
<organism evidence="2 3">
    <name type="scientific">Steinernema glaseri</name>
    <dbReference type="NCBI Taxonomy" id="37863"/>
    <lineage>
        <taxon>Eukaryota</taxon>
        <taxon>Metazoa</taxon>
        <taxon>Ecdysozoa</taxon>
        <taxon>Nematoda</taxon>
        <taxon>Chromadorea</taxon>
        <taxon>Rhabditida</taxon>
        <taxon>Tylenchina</taxon>
        <taxon>Panagrolaimomorpha</taxon>
        <taxon>Strongyloidoidea</taxon>
        <taxon>Steinernematidae</taxon>
        <taxon>Steinernema</taxon>
    </lineage>
</organism>
<accession>A0A1I8ATD4</accession>
<name>A0A1I8ATD4_9BILA</name>
<evidence type="ECO:0000313" key="3">
    <source>
        <dbReference type="WBParaSite" id="L893_g9279.t1"/>
    </source>
</evidence>
<keyword evidence="2" id="KW-1185">Reference proteome</keyword>
<proteinExistence type="predicted"/>
<keyword evidence="1" id="KW-0472">Membrane</keyword>
<dbReference type="WBParaSite" id="L893_g9279.t1">
    <property type="protein sequence ID" value="L893_g9279.t1"/>
    <property type="gene ID" value="L893_g9279"/>
</dbReference>
<dbReference type="AlphaFoldDB" id="A0A1I8ATD4"/>
<keyword evidence="1" id="KW-0812">Transmembrane</keyword>
<feature type="transmembrane region" description="Helical" evidence="1">
    <location>
        <begin position="100"/>
        <end position="119"/>
    </location>
</feature>
<reference evidence="3" key="1">
    <citation type="submission" date="2016-11" db="UniProtKB">
        <authorList>
            <consortium name="WormBaseParasite"/>
        </authorList>
    </citation>
    <scope>IDENTIFICATION</scope>
</reference>
<protein>
    <submittedName>
        <fullName evidence="3">Secreted protein</fullName>
    </submittedName>
</protein>
<dbReference type="Proteomes" id="UP000095287">
    <property type="component" value="Unplaced"/>
</dbReference>
<evidence type="ECO:0000313" key="2">
    <source>
        <dbReference type="Proteomes" id="UP000095287"/>
    </source>
</evidence>
<keyword evidence="1" id="KW-1133">Transmembrane helix</keyword>